<evidence type="ECO:0000256" key="4">
    <source>
        <dbReference type="ARBA" id="ARBA00023136"/>
    </source>
</evidence>
<feature type="transmembrane region" description="Helical" evidence="5">
    <location>
        <begin position="320"/>
        <end position="337"/>
    </location>
</feature>
<feature type="transmembrane region" description="Helical" evidence="5">
    <location>
        <begin position="343"/>
        <end position="366"/>
    </location>
</feature>
<evidence type="ECO:0000256" key="5">
    <source>
        <dbReference type="SAM" id="Phobius"/>
    </source>
</evidence>
<evidence type="ECO:0000259" key="6">
    <source>
        <dbReference type="PROSITE" id="PS50850"/>
    </source>
</evidence>
<dbReference type="PROSITE" id="PS50850">
    <property type="entry name" value="MFS"/>
    <property type="match status" value="1"/>
</dbReference>
<keyword evidence="8" id="KW-1185">Reference proteome</keyword>
<name>A0A6B8VQH2_9CORY</name>
<feature type="transmembrane region" description="Helical" evidence="5">
    <location>
        <begin position="378"/>
        <end position="405"/>
    </location>
</feature>
<feature type="transmembrane region" description="Helical" evidence="5">
    <location>
        <begin position="411"/>
        <end position="432"/>
    </location>
</feature>
<protein>
    <submittedName>
        <fullName evidence="7">4-hydroxybenzoate transporter PcaK</fullName>
    </submittedName>
</protein>
<feature type="transmembrane region" description="Helical" evidence="5">
    <location>
        <begin position="178"/>
        <end position="198"/>
    </location>
</feature>
<evidence type="ECO:0000313" key="8">
    <source>
        <dbReference type="Proteomes" id="UP000425178"/>
    </source>
</evidence>
<evidence type="ECO:0000313" key="7">
    <source>
        <dbReference type="EMBL" id="QGU05309.1"/>
    </source>
</evidence>
<gene>
    <name evidence="7" type="primary">pcaK6</name>
    <name evidence="7" type="ORF">CETAM_10300</name>
</gene>
<dbReference type="Proteomes" id="UP000425178">
    <property type="component" value="Chromosome"/>
</dbReference>
<accession>A0A6B8VQH2</accession>
<feature type="transmembrane region" description="Helical" evidence="5">
    <location>
        <begin position="20"/>
        <end position="43"/>
    </location>
</feature>
<dbReference type="SUPFAM" id="SSF103473">
    <property type="entry name" value="MFS general substrate transporter"/>
    <property type="match status" value="1"/>
</dbReference>
<proteinExistence type="predicted"/>
<keyword evidence="2 5" id="KW-0812">Transmembrane</keyword>
<dbReference type="EMBL" id="CP046453">
    <property type="protein sequence ID" value="QGU05309.1"/>
    <property type="molecule type" value="Genomic_DNA"/>
</dbReference>
<dbReference type="KEGG" id="ccoe:CETAM_10300"/>
<feature type="domain" description="Major facilitator superfamily (MFS) profile" evidence="6">
    <location>
        <begin position="22"/>
        <end position="433"/>
    </location>
</feature>
<evidence type="ECO:0000256" key="2">
    <source>
        <dbReference type="ARBA" id="ARBA00022692"/>
    </source>
</evidence>
<dbReference type="GO" id="GO:0046943">
    <property type="term" value="F:carboxylic acid transmembrane transporter activity"/>
    <property type="evidence" value="ECO:0007669"/>
    <property type="project" value="TreeGrafter"/>
</dbReference>
<dbReference type="InterPro" id="IPR020846">
    <property type="entry name" value="MFS_dom"/>
</dbReference>
<organism evidence="7 8">
    <name type="scientific">Corynebacterium comes</name>
    <dbReference type="NCBI Taxonomy" id="2675218"/>
    <lineage>
        <taxon>Bacteria</taxon>
        <taxon>Bacillati</taxon>
        <taxon>Actinomycetota</taxon>
        <taxon>Actinomycetes</taxon>
        <taxon>Mycobacteriales</taxon>
        <taxon>Corynebacteriaceae</taxon>
        <taxon>Corynebacterium</taxon>
    </lineage>
</organism>
<dbReference type="GO" id="GO:0005886">
    <property type="term" value="C:plasma membrane"/>
    <property type="evidence" value="ECO:0007669"/>
    <property type="project" value="UniProtKB-SubCell"/>
</dbReference>
<dbReference type="PANTHER" id="PTHR23508">
    <property type="entry name" value="CARBOXYLIC ACID TRANSPORTER PROTEIN HOMOLOG"/>
    <property type="match status" value="1"/>
</dbReference>
<keyword evidence="3 5" id="KW-1133">Transmembrane helix</keyword>
<dbReference type="AlphaFoldDB" id="A0A6B8VQH2"/>
<feature type="transmembrane region" description="Helical" evidence="5">
    <location>
        <begin position="154"/>
        <end position="172"/>
    </location>
</feature>
<feature type="transmembrane region" description="Helical" evidence="5">
    <location>
        <begin position="256"/>
        <end position="276"/>
    </location>
</feature>
<dbReference type="Gene3D" id="1.20.1250.20">
    <property type="entry name" value="MFS general substrate transporter like domains"/>
    <property type="match status" value="1"/>
</dbReference>
<evidence type="ECO:0000256" key="3">
    <source>
        <dbReference type="ARBA" id="ARBA00022989"/>
    </source>
</evidence>
<reference evidence="7 8" key="1">
    <citation type="journal article" date="2021" name="Int. J. Syst. Evol. Microbiol.">
        <title>Classification of three corynebacterial strains isolated from a small paddock in North Rhine-Westphalia: proposal of &lt;i&gt;Corynebacterium kalinowskii&lt;/i&gt; sp. nov., &lt;i&gt;Corynebacterium comes&lt;/i&gt; sp. nov. and &lt;i&gt;Corynebacterium occultum&lt;/i&gt; sp. nov.</title>
        <authorList>
            <person name="Schaffert L."/>
            <person name="Ruwe M."/>
            <person name="Milse J."/>
            <person name="Hanuschka K."/>
            <person name="Ortseifen V."/>
            <person name="Droste J."/>
            <person name="Brandt D."/>
            <person name="Schl L."/>
            <person name="Kutter Y."/>
            <person name="Vinke S."/>
            <person name="Vieh P."/>
            <person name="Jacob L."/>
            <person name="L N.C."/>
            <person name="Schulte-Berndt E."/>
            <person name="Hain C."/>
            <person name="Linder M."/>
            <person name="Schmidt P."/>
            <person name="Wollenschl L."/>
            <person name="Luttermann T."/>
            <person name="Thieme E."/>
            <person name="Hassa J."/>
            <person name="Haak M."/>
            <person name="Wittchen M."/>
            <person name="Mentz A."/>
            <person name="Persicke M."/>
            <person name="Busche T."/>
            <person name="R C."/>
        </authorList>
    </citation>
    <scope>NUCLEOTIDE SEQUENCE [LARGE SCALE GENOMIC DNA]</scope>
    <source>
        <strain evidence="7 8">2019</strain>
    </source>
</reference>
<feature type="transmembrane region" description="Helical" evidence="5">
    <location>
        <begin position="89"/>
        <end position="108"/>
    </location>
</feature>
<dbReference type="RefSeq" id="WP_156228773.1">
    <property type="nucleotide sequence ID" value="NZ_CP046453.1"/>
</dbReference>
<dbReference type="PANTHER" id="PTHR23508:SF10">
    <property type="entry name" value="CARBOXYLIC ACID TRANSPORTER PROTEIN HOMOLOG"/>
    <property type="match status" value="1"/>
</dbReference>
<keyword evidence="4 5" id="KW-0472">Membrane</keyword>
<feature type="transmembrane region" description="Helical" evidence="5">
    <location>
        <begin position="114"/>
        <end position="133"/>
    </location>
</feature>
<evidence type="ECO:0000256" key="1">
    <source>
        <dbReference type="ARBA" id="ARBA00004651"/>
    </source>
</evidence>
<dbReference type="InterPro" id="IPR036259">
    <property type="entry name" value="MFS_trans_sf"/>
</dbReference>
<comment type="subcellular location">
    <subcellularLocation>
        <location evidence="1">Cell membrane</location>
        <topology evidence="1">Multi-pass membrane protein</topology>
    </subcellularLocation>
</comment>
<dbReference type="InterPro" id="IPR011701">
    <property type="entry name" value="MFS"/>
</dbReference>
<sequence>MSTGISSPSRVPVGVARSPFIVTLLCWIAVLLDGFDMVVLGAVMPSMMDDPAWNLTAAEGTQIATSGLVGMTIGALAIGTLTDKLGRRWVMIVSVLAFSLLTLGMGFVSSVWMFILLRFLAGVGLGGCLPTAISMVTEFRGRSRAGSSTTTVMTGYHVGAVLTALLAILMIADFGWHSLFIVGAVPGLILTPVMYFLLPESPQYLLAKGRREEAEAIADNYGMELSDELDLAAAQDQKEQSSLSALVSPKYRRNSLAIWGASFMGLLLVYGLNTWLPQIMRAADYDLGNALGFLMVLNIGAIVGLIIAGRVSDIHSPRKTGLLWFVTSAVFLAMLAIKMPLIGLYVVVFITGVFVFSSQNLVYAFVGENHPSSMRATAMGFSAGIGRLGAISGPLLGGLLISLGLAHPWGFFAYAAVGLLGAVLFSLTRPIYVRRKV</sequence>
<feature type="transmembrane region" description="Helical" evidence="5">
    <location>
        <begin position="63"/>
        <end position="82"/>
    </location>
</feature>
<dbReference type="CDD" id="cd17365">
    <property type="entry name" value="MFS_PcaK_like"/>
    <property type="match status" value="1"/>
</dbReference>
<feature type="transmembrane region" description="Helical" evidence="5">
    <location>
        <begin position="288"/>
        <end position="308"/>
    </location>
</feature>
<dbReference type="Pfam" id="PF07690">
    <property type="entry name" value="MFS_1"/>
    <property type="match status" value="1"/>
</dbReference>